<keyword evidence="10" id="KW-0378">Hydrolase</keyword>
<dbReference type="InterPro" id="IPR042197">
    <property type="entry name" value="Apaf_helical"/>
</dbReference>
<evidence type="ECO:0000256" key="6">
    <source>
        <dbReference type="ARBA" id="ARBA00022741"/>
    </source>
</evidence>
<accession>A0A9K3HRY1</accession>
<name>A0A9K3HRY1_HELAN</name>
<dbReference type="GO" id="GO:0006952">
    <property type="term" value="P:defense response"/>
    <property type="evidence" value="ECO:0007669"/>
    <property type="project" value="UniProtKB-KW"/>
</dbReference>
<evidence type="ECO:0000256" key="5">
    <source>
        <dbReference type="ARBA" id="ARBA00022737"/>
    </source>
</evidence>
<evidence type="ECO:0000313" key="10">
    <source>
        <dbReference type="EMBL" id="KAF5783407.1"/>
    </source>
</evidence>
<comment type="similarity">
    <text evidence="2">Belongs to the disease resistance NB-LRR family.</text>
</comment>
<reference evidence="10" key="1">
    <citation type="journal article" date="2017" name="Nature">
        <title>The sunflower genome provides insights into oil metabolism, flowering and Asterid evolution.</title>
        <authorList>
            <person name="Badouin H."/>
            <person name="Gouzy J."/>
            <person name="Grassa C.J."/>
            <person name="Murat F."/>
            <person name="Staton S.E."/>
            <person name="Cottret L."/>
            <person name="Lelandais-Briere C."/>
            <person name="Owens G.L."/>
            <person name="Carrere S."/>
            <person name="Mayjonade B."/>
            <person name="Legrand L."/>
            <person name="Gill N."/>
            <person name="Kane N.C."/>
            <person name="Bowers J.E."/>
            <person name="Hubner S."/>
            <person name="Bellec A."/>
            <person name="Berard A."/>
            <person name="Berges H."/>
            <person name="Blanchet N."/>
            <person name="Boniface M.C."/>
            <person name="Brunel D."/>
            <person name="Catrice O."/>
            <person name="Chaidir N."/>
            <person name="Claudel C."/>
            <person name="Donnadieu C."/>
            <person name="Faraut T."/>
            <person name="Fievet G."/>
            <person name="Helmstetter N."/>
            <person name="King M."/>
            <person name="Knapp S.J."/>
            <person name="Lai Z."/>
            <person name="Le Paslier M.C."/>
            <person name="Lippi Y."/>
            <person name="Lorenzon L."/>
            <person name="Mandel J.R."/>
            <person name="Marage G."/>
            <person name="Marchand G."/>
            <person name="Marquand E."/>
            <person name="Bret-Mestries E."/>
            <person name="Morien E."/>
            <person name="Nambeesan S."/>
            <person name="Nguyen T."/>
            <person name="Pegot-Espagnet P."/>
            <person name="Pouilly N."/>
            <person name="Raftis F."/>
            <person name="Sallet E."/>
            <person name="Schiex T."/>
            <person name="Thomas J."/>
            <person name="Vandecasteele C."/>
            <person name="Vares D."/>
            <person name="Vear F."/>
            <person name="Vautrin S."/>
            <person name="Crespi M."/>
            <person name="Mangin B."/>
            <person name="Burke J.M."/>
            <person name="Salse J."/>
            <person name="Munos S."/>
            <person name="Vincourt P."/>
            <person name="Rieseberg L.H."/>
            <person name="Langlade N.B."/>
        </authorList>
    </citation>
    <scope>NUCLEOTIDE SEQUENCE</scope>
    <source>
        <tissue evidence="10">Leaves</tissue>
    </source>
</reference>
<comment type="caution">
    <text evidence="10">The sequence shown here is derived from an EMBL/GenBank/DDBJ whole genome shotgun (WGS) entry which is preliminary data.</text>
</comment>
<comment type="subcellular location">
    <subcellularLocation>
        <location evidence="1">Cytoplasm</location>
    </subcellularLocation>
</comment>
<evidence type="ECO:0000259" key="9">
    <source>
        <dbReference type="Pfam" id="PF23559"/>
    </source>
</evidence>
<evidence type="ECO:0000256" key="3">
    <source>
        <dbReference type="ARBA" id="ARBA00022490"/>
    </source>
</evidence>
<dbReference type="GO" id="GO:0005524">
    <property type="term" value="F:ATP binding"/>
    <property type="evidence" value="ECO:0007669"/>
    <property type="project" value="UniProtKB-KW"/>
</dbReference>
<dbReference type="PANTHER" id="PTHR23155">
    <property type="entry name" value="DISEASE RESISTANCE PROTEIN RP"/>
    <property type="match status" value="1"/>
</dbReference>
<evidence type="ECO:0000256" key="7">
    <source>
        <dbReference type="ARBA" id="ARBA00022821"/>
    </source>
</evidence>
<keyword evidence="7" id="KW-0611">Plant defense</keyword>
<dbReference type="GO" id="GO:0016787">
    <property type="term" value="F:hydrolase activity"/>
    <property type="evidence" value="ECO:0007669"/>
    <property type="project" value="UniProtKB-KW"/>
</dbReference>
<organism evidence="10 11">
    <name type="scientific">Helianthus annuus</name>
    <name type="common">Common sunflower</name>
    <dbReference type="NCBI Taxonomy" id="4232"/>
    <lineage>
        <taxon>Eukaryota</taxon>
        <taxon>Viridiplantae</taxon>
        <taxon>Streptophyta</taxon>
        <taxon>Embryophyta</taxon>
        <taxon>Tracheophyta</taxon>
        <taxon>Spermatophyta</taxon>
        <taxon>Magnoliopsida</taxon>
        <taxon>eudicotyledons</taxon>
        <taxon>Gunneridae</taxon>
        <taxon>Pentapetalae</taxon>
        <taxon>asterids</taxon>
        <taxon>campanulids</taxon>
        <taxon>Asterales</taxon>
        <taxon>Asteraceae</taxon>
        <taxon>Asteroideae</taxon>
        <taxon>Heliantheae alliance</taxon>
        <taxon>Heliantheae</taxon>
        <taxon>Helianthus</taxon>
    </lineage>
</organism>
<keyword evidence="8" id="KW-0067">ATP-binding</keyword>
<dbReference type="SUPFAM" id="SSF52540">
    <property type="entry name" value="P-loop containing nucleoside triphosphate hydrolases"/>
    <property type="match status" value="1"/>
</dbReference>
<dbReference type="Gene3D" id="1.10.8.430">
    <property type="entry name" value="Helical domain of apoptotic protease-activating factors"/>
    <property type="match status" value="1"/>
</dbReference>
<keyword evidence="4" id="KW-0433">Leucine-rich repeat</keyword>
<dbReference type="Pfam" id="PF23559">
    <property type="entry name" value="WHD_DRP"/>
    <property type="match status" value="1"/>
</dbReference>
<evidence type="ECO:0000256" key="2">
    <source>
        <dbReference type="ARBA" id="ARBA00008894"/>
    </source>
</evidence>
<evidence type="ECO:0000256" key="4">
    <source>
        <dbReference type="ARBA" id="ARBA00022614"/>
    </source>
</evidence>
<dbReference type="InterPro" id="IPR044974">
    <property type="entry name" value="Disease_R_plants"/>
</dbReference>
<dbReference type="InterPro" id="IPR027417">
    <property type="entry name" value="P-loop_NTPase"/>
</dbReference>
<sequence length="181" mass="20556">MQIVENCQGLPLAVVVIAEVLAKETRSKEFWVEIAVKTGLYIVSDQNGCLETLGLSYSHLPLHLRDSFLYLGGFPEDHMFKVRELIWLWVAEGFIQQDGNRSLEDIAEDYMMDLIDRNLVNVADTSEYDGSVKACKVIDLIRELCLRKAKEEGFILITESLMKVGIKVTEMLAIHRTCSFP</sequence>
<dbReference type="InterPro" id="IPR036388">
    <property type="entry name" value="WH-like_DNA-bd_sf"/>
</dbReference>
<feature type="domain" description="Disease resistance protein winged helix" evidence="9">
    <location>
        <begin position="74"/>
        <end position="144"/>
    </location>
</feature>
<keyword evidence="11" id="KW-1185">Reference proteome</keyword>
<dbReference type="FunFam" id="1.10.10.10:FF:000322">
    <property type="entry name" value="Probable disease resistance protein At1g63360"/>
    <property type="match status" value="1"/>
</dbReference>
<dbReference type="InterPro" id="IPR058922">
    <property type="entry name" value="WHD_DRP"/>
</dbReference>
<reference evidence="10" key="2">
    <citation type="submission" date="2020-06" db="EMBL/GenBank/DDBJ databases">
        <title>Helianthus annuus Genome sequencing and assembly Release 2.</title>
        <authorList>
            <person name="Gouzy J."/>
            <person name="Langlade N."/>
            <person name="Munos S."/>
        </authorList>
    </citation>
    <scope>NUCLEOTIDE SEQUENCE</scope>
    <source>
        <tissue evidence="10">Leaves</tissue>
    </source>
</reference>
<dbReference type="Proteomes" id="UP000215914">
    <property type="component" value="Unassembled WGS sequence"/>
</dbReference>
<evidence type="ECO:0000256" key="1">
    <source>
        <dbReference type="ARBA" id="ARBA00004496"/>
    </source>
</evidence>
<gene>
    <name evidence="10" type="ORF">HanXRQr2_Chr11g0507571</name>
</gene>
<keyword evidence="6" id="KW-0547">Nucleotide-binding</keyword>
<dbReference type="EMBL" id="MNCJ02000326">
    <property type="protein sequence ID" value="KAF5783407.1"/>
    <property type="molecule type" value="Genomic_DNA"/>
</dbReference>
<dbReference type="Gramene" id="mRNA:HanXRQr2_Chr11g0507571">
    <property type="protein sequence ID" value="CDS:HanXRQr2_Chr11g0507571.1"/>
    <property type="gene ID" value="HanXRQr2_Chr11g0507571"/>
</dbReference>
<dbReference type="AlphaFoldDB" id="A0A9K3HRY1"/>
<protein>
    <submittedName>
        <fullName evidence="10">P-loop containing nucleoside triphosphate hydrolase</fullName>
    </submittedName>
</protein>
<evidence type="ECO:0000313" key="11">
    <source>
        <dbReference type="Proteomes" id="UP000215914"/>
    </source>
</evidence>
<keyword evidence="3" id="KW-0963">Cytoplasm</keyword>
<keyword evidence="5" id="KW-0677">Repeat</keyword>
<proteinExistence type="inferred from homology"/>
<dbReference type="PANTHER" id="PTHR23155:SF1152">
    <property type="entry name" value="AAA+ ATPASE DOMAIN-CONTAINING PROTEIN"/>
    <property type="match status" value="1"/>
</dbReference>
<evidence type="ECO:0000256" key="8">
    <source>
        <dbReference type="ARBA" id="ARBA00022840"/>
    </source>
</evidence>
<dbReference type="Gene3D" id="1.10.10.10">
    <property type="entry name" value="Winged helix-like DNA-binding domain superfamily/Winged helix DNA-binding domain"/>
    <property type="match status" value="1"/>
</dbReference>